<dbReference type="EMBL" id="PGTN01000102">
    <property type="protein sequence ID" value="PJF46735.1"/>
    <property type="molecule type" value="Genomic_DNA"/>
</dbReference>
<protein>
    <submittedName>
        <fullName evidence="1">Uncharacterized protein</fullName>
    </submittedName>
</protein>
<proteinExistence type="predicted"/>
<evidence type="ECO:0000313" key="1">
    <source>
        <dbReference type="EMBL" id="PJF46735.1"/>
    </source>
</evidence>
<sequence length="297" mass="32991">MDVEEYRTFIALVERYFVERRIPAHVKADEGVVQAESGVFHHASVLGLQNVAQSCARVGIERWPSLIAEHFDCIFAVSDDQNALMVDVGDFDKVSERLRARLYPVDLLSQSVETVHRPGPEGTIEVIVLDLPTTVRTISRSEAKKWDLEAPALFEIGRRNLQRAGSLKRTSVVLRSGVEIHLYSGDPYYAASHTLILDAYLPDDLPHGALVGLPRRDVILLHLIRNVGVAEAISPMLRAIVGMYADGPGSLSPYLYWFWQGEFITLPYALDGDALDFLPPVAFVELLERLGESAALS</sequence>
<name>A0A2M8QAA7_9CHLR</name>
<accession>A0A2M8QAA7</accession>
<dbReference type="AlphaFoldDB" id="A0A2M8QAA7"/>
<comment type="caution">
    <text evidence="1">The sequence shown here is derived from an EMBL/GenBank/DDBJ whole genome shotgun (WGS) entry which is preliminary data.</text>
</comment>
<dbReference type="Proteomes" id="UP000230790">
    <property type="component" value="Unassembled WGS sequence"/>
</dbReference>
<evidence type="ECO:0000313" key="2">
    <source>
        <dbReference type="Proteomes" id="UP000230790"/>
    </source>
</evidence>
<gene>
    <name evidence="1" type="ORF">CUN48_12285</name>
</gene>
<reference evidence="1 2" key="1">
    <citation type="submission" date="2017-11" db="EMBL/GenBank/DDBJ databases">
        <title>Evolution of Phototrophy in the Chloroflexi Phylum Driven by Horizontal Gene Transfer.</title>
        <authorList>
            <person name="Ward L.M."/>
            <person name="Hemp J."/>
            <person name="Shih P.M."/>
            <person name="Mcglynn S.E."/>
            <person name="Fischer W."/>
        </authorList>
    </citation>
    <scope>NUCLEOTIDE SEQUENCE [LARGE SCALE GENOMIC DNA]</scope>
    <source>
        <strain evidence="1">JP3_7</strain>
    </source>
</reference>
<organism evidence="1 2">
    <name type="scientific">Candidatus Thermofonsia Clade 3 bacterium</name>
    <dbReference type="NCBI Taxonomy" id="2364212"/>
    <lineage>
        <taxon>Bacteria</taxon>
        <taxon>Bacillati</taxon>
        <taxon>Chloroflexota</taxon>
        <taxon>Candidatus Thermofontia</taxon>
        <taxon>Candidatus Thermofonsia Clade 3</taxon>
    </lineage>
</organism>